<evidence type="ECO:0000313" key="1">
    <source>
        <dbReference type="EMBL" id="CAI9731557.1"/>
    </source>
</evidence>
<gene>
    <name evidence="1" type="ORF">OCTVUL_1B013448</name>
</gene>
<sequence length="93" mass="10459">MNMEDAWAADGTGIENFPATISLHRFRFLVRSMSDDDSDSVINAIGVGRWYRRRHCCIDDGSVDGEIETVVTDIYLIHVALSLVELLSLLLLF</sequence>
<name>A0AA36FBL5_OCTVU</name>
<proteinExistence type="predicted"/>
<accession>A0AA36FBL5</accession>
<protein>
    <submittedName>
        <fullName evidence="1">Uncharacterized protein</fullName>
    </submittedName>
</protein>
<reference evidence="1" key="1">
    <citation type="submission" date="2023-08" db="EMBL/GenBank/DDBJ databases">
        <authorList>
            <person name="Alioto T."/>
            <person name="Alioto T."/>
            <person name="Gomez Garrido J."/>
        </authorList>
    </citation>
    <scope>NUCLEOTIDE SEQUENCE</scope>
</reference>
<keyword evidence="2" id="KW-1185">Reference proteome</keyword>
<evidence type="ECO:0000313" key="2">
    <source>
        <dbReference type="Proteomes" id="UP001162480"/>
    </source>
</evidence>
<dbReference type="Proteomes" id="UP001162480">
    <property type="component" value="Chromosome 13"/>
</dbReference>
<dbReference type="AlphaFoldDB" id="A0AA36FBL5"/>
<dbReference type="EMBL" id="OX597826">
    <property type="protein sequence ID" value="CAI9731557.1"/>
    <property type="molecule type" value="Genomic_DNA"/>
</dbReference>
<organism evidence="1 2">
    <name type="scientific">Octopus vulgaris</name>
    <name type="common">Common octopus</name>
    <dbReference type="NCBI Taxonomy" id="6645"/>
    <lineage>
        <taxon>Eukaryota</taxon>
        <taxon>Metazoa</taxon>
        <taxon>Spiralia</taxon>
        <taxon>Lophotrochozoa</taxon>
        <taxon>Mollusca</taxon>
        <taxon>Cephalopoda</taxon>
        <taxon>Coleoidea</taxon>
        <taxon>Octopodiformes</taxon>
        <taxon>Octopoda</taxon>
        <taxon>Incirrata</taxon>
        <taxon>Octopodidae</taxon>
        <taxon>Octopus</taxon>
    </lineage>
</organism>